<reference evidence="1 2" key="1">
    <citation type="submission" date="2023-09" db="EMBL/GenBank/DDBJ databases">
        <title>Pangenome analysis of Batrachochytrium dendrobatidis and related Chytrids.</title>
        <authorList>
            <person name="Yacoub M.N."/>
            <person name="Stajich J.E."/>
            <person name="James T.Y."/>
        </authorList>
    </citation>
    <scope>NUCLEOTIDE SEQUENCE [LARGE SCALE GENOMIC DNA]</scope>
    <source>
        <strain evidence="1 2">JEL0888</strain>
    </source>
</reference>
<evidence type="ECO:0008006" key="3">
    <source>
        <dbReference type="Google" id="ProtNLM"/>
    </source>
</evidence>
<dbReference type="EMBL" id="JADGIZ020000229">
    <property type="protein sequence ID" value="KAL2911047.1"/>
    <property type="molecule type" value="Genomic_DNA"/>
</dbReference>
<proteinExistence type="predicted"/>
<sequence length="118" mass="12718">MADCNFSINNCTVTTNTSSLLVEQCSYSIFSTTWANCGDNPISTWILSCARQAIGLPCLYGGDSLRDMPLSGPVLQDCRMNGAPNCTVTVVTTNMSRPSQRAALYDGAWREAEGARPN</sequence>
<accession>A0ABR4MUU3</accession>
<evidence type="ECO:0000313" key="2">
    <source>
        <dbReference type="Proteomes" id="UP001527925"/>
    </source>
</evidence>
<organism evidence="1 2">
    <name type="scientific">Polyrhizophydium stewartii</name>
    <dbReference type="NCBI Taxonomy" id="2732419"/>
    <lineage>
        <taxon>Eukaryota</taxon>
        <taxon>Fungi</taxon>
        <taxon>Fungi incertae sedis</taxon>
        <taxon>Chytridiomycota</taxon>
        <taxon>Chytridiomycota incertae sedis</taxon>
        <taxon>Chytridiomycetes</taxon>
        <taxon>Rhizophydiales</taxon>
        <taxon>Rhizophydiales incertae sedis</taxon>
        <taxon>Polyrhizophydium</taxon>
    </lineage>
</organism>
<gene>
    <name evidence="1" type="ORF">HK105_209507</name>
</gene>
<protein>
    <recommendedName>
        <fullName evidence="3">Antifreeze protein</fullName>
    </recommendedName>
</protein>
<dbReference type="Proteomes" id="UP001527925">
    <property type="component" value="Unassembled WGS sequence"/>
</dbReference>
<name>A0ABR4MUU3_9FUNG</name>
<evidence type="ECO:0000313" key="1">
    <source>
        <dbReference type="EMBL" id="KAL2911047.1"/>
    </source>
</evidence>
<feature type="non-terminal residue" evidence="1">
    <location>
        <position position="118"/>
    </location>
</feature>
<comment type="caution">
    <text evidence="1">The sequence shown here is derived from an EMBL/GenBank/DDBJ whole genome shotgun (WGS) entry which is preliminary data.</text>
</comment>
<keyword evidence="2" id="KW-1185">Reference proteome</keyword>